<proteinExistence type="predicted"/>
<organism evidence="1 2">
    <name type="scientific">Parapedobacter composti</name>
    <dbReference type="NCBI Taxonomy" id="623281"/>
    <lineage>
        <taxon>Bacteria</taxon>
        <taxon>Pseudomonadati</taxon>
        <taxon>Bacteroidota</taxon>
        <taxon>Sphingobacteriia</taxon>
        <taxon>Sphingobacteriales</taxon>
        <taxon>Sphingobacteriaceae</taxon>
        <taxon>Parapedobacter</taxon>
    </lineage>
</organism>
<dbReference type="AlphaFoldDB" id="A0A1I1M7I6"/>
<evidence type="ECO:0000313" key="2">
    <source>
        <dbReference type="Proteomes" id="UP000199577"/>
    </source>
</evidence>
<protein>
    <recommendedName>
        <fullName evidence="3">DUF3575 domain-containing protein</fullName>
    </recommendedName>
</protein>
<gene>
    <name evidence="1" type="ORF">SAMN05421747_13017</name>
</gene>
<evidence type="ECO:0000313" key="1">
    <source>
        <dbReference type="EMBL" id="SFC81477.1"/>
    </source>
</evidence>
<accession>A0A1I1M7I6</accession>
<name>A0A1I1M7I6_9SPHI</name>
<dbReference type="STRING" id="623281.SAMN05421747_13017"/>
<dbReference type="Proteomes" id="UP000199577">
    <property type="component" value="Unassembled WGS sequence"/>
</dbReference>
<evidence type="ECO:0008006" key="3">
    <source>
        <dbReference type="Google" id="ProtNLM"/>
    </source>
</evidence>
<keyword evidence="2" id="KW-1185">Reference proteome</keyword>
<dbReference type="EMBL" id="FOLL01000030">
    <property type="protein sequence ID" value="SFC81477.1"/>
    <property type="molecule type" value="Genomic_DNA"/>
</dbReference>
<sequence>MMVAVLLVAVSHHQMYAQQAQQKAAYDDYDQNIAKMNVLALPFRNFSLQYERVVARKISVSLGVGIIPGGKLPMLSAFESYIDDEATMEQLQGVRLNNQTFTLEPRFYLGKHDGPRGFYIAPYARYSTYGLSFDEFEYTVELEHEGHYIEETRTIPLDGHIRGFTGGLQFGAQWRIGRWVYLDWWILGGAYGTAKGKLTATAALSAEEQSALREELTDLEIPMVDTDVDVDGNGARLNMKGPWAGVRSGLAVGVRF</sequence>
<reference evidence="1 2" key="1">
    <citation type="submission" date="2016-10" db="EMBL/GenBank/DDBJ databases">
        <authorList>
            <person name="de Groot N.N."/>
        </authorList>
    </citation>
    <scope>NUCLEOTIDE SEQUENCE [LARGE SCALE GENOMIC DNA]</scope>
    <source>
        <strain evidence="1 2">DSM 22900</strain>
    </source>
</reference>